<dbReference type="OMA" id="TNEGRQN"/>
<organism evidence="3 4">
    <name type="scientific">Vanessa tameamea</name>
    <name type="common">Kamehameha butterfly</name>
    <dbReference type="NCBI Taxonomy" id="334116"/>
    <lineage>
        <taxon>Eukaryota</taxon>
        <taxon>Metazoa</taxon>
        <taxon>Ecdysozoa</taxon>
        <taxon>Arthropoda</taxon>
        <taxon>Hexapoda</taxon>
        <taxon>Insecta</taxon>
        <taxon>Pterygota</taxon>
        <taxon>Neoptera</taxon>
        <taxon>Endopterygota</taxon>
        <taxon>Lepidoptera</taxon>
        <taxon>Glossata</taxon>
        <taxon>Ditrysia</taxon>
        <taxon>Papilionoidea</taxon>
        <taxon>Nymphalidae</taxon>
        <taxon>Nymphalinae</taxon>
        <taxon>Vanessa</taxon>
    </lineage>
</organism>
<feature type="signal peptide" evidence="2">
    <location>
        <begin position="1"/>
        <end position="16"/>
    </location>
</feature>
<dbReference type="Proteomes" id="UP001652626">
    <property type="component" value="Chromosome 6"/>
</dbReference>
<evidence type="ECO:0000313" key="3">
    <source>
        <dbReference type="Proteomes" id="UP001652626"/>
    </source>
</evidence>
<dbReference type="GeneID" id="113393458"/>
<keyword evidence="3" id="KW-1185">Reference proteome</keyword>
<dbReference type="OrthoDB" id="7427608at2759"/>
<accession>A0A8B8HMR3</accession>
<evidence type="ECO:0000256" key="1">
    <source>
        <dbReference type="SAM" id="MobiDB-lite"/>
    </source>
</evidence>
<evidence type="ECO:0000313" key="4">
    <source>
        <dbReference type="RefSeq" id="XP_026486129.2"/>
    </source>
</evidence>
<feature type="compositionally biased region" description="Polar residues" evidence="1">
    <location>
        <begin position="247"/>
        <end position="270"/>
    </location>
</feature>
<reference evidence="4" key="1">
    <citation type="submission" date="2025-08" db="UniProtKB">
        <authorList>
            <consortium name="RefSeq"/>
        </authorList>
    </citation>
    <scope>IDENTIFICATION</scope>
    <source>
        <tissue evidence="4">Whole body</tissue>
    </source>
</reference>
<protein>
    <submittedName>
        <fullName evidence="4">Uncharacterized protein LOC113393458 isoform X1</fullName>
    </submittedName>
</protein>
<feature type="compositionally biased region" description="Low complexity" evidence="1">
    <location>
        <begin position="233"/>
        <end position="246"/>
    </location>
</feature>
<gene>
    <name evidence="4" type="primary">LOC113393458</name>
</gene>
<sequence length="270" mass="29375">MATFFFFIVSLYAASAAPQSSSRLYPQASQYQQINPLDYYLDNPEVRNFYEQEQKQVNTNSHNSAPARLETLEPDSEVELIPGAQQPQQPPQQTPVAPNLPGLIPGQRVFIVHMPVPGYRPGTVGGYQPVYVVAAGPQANTGYPGYQNPVLLDPSGRGSPVHGYQPGVPGVQANPNLAVPFGNQPFNFGYQAPIIAYQPVTNHQTGEVPGALRLSQLVSLQGQVQQTNEGRQNNKNSSKNEPKSASQVTMESQEHLQNTKPSSAQIKNKA</sequence>
<feature type="chain" id="PRO_5047158117" evidence="2">
    <location>
        <begin position="17"/>
        <end position="270"/>
    </location>
</feature>
<name>A0A8B8HMR3_VANTA</name>
<keyword evidence="2" id="KW-0732">Signal</keyword>
<evidence type="ECO:0000256" key="2">
    <source>
        <dbReference type="SAM" id="SignalP"/>
    </source>
</evidence>
<feature type="region of interest" description="Disordered" evidence="1">
    <location>
        <begin position="222"/>
        <end position="270"/>
    </location>
</feature>
<dbReference type="AlphaFoldDB" id="A0A8B8HMR3"/>
<proteinExistence type="predicted"/>
<dbReference type="RefSeq" id="XP_026486129.2">
    <property type="nucleotide sequence ID" value="XM_026630344.2"/>
</dbReference>